<keyword evidence="2" id="KW-0973">c-di-GMP</keyword>
<dbReference type="NCBIfam" id="TIGR00229">
    <property type="entry name" value="sensory_box"/>
    <property type="match status" value="1"/>
</dbReference>
<dbReference type="InterPro" id="IPR000700">
    <property type="entry name" value="PAS-assoc_C"/>
</dbReference>
<dbReference type="EMBL" id="MTSM01000008">
    <property type="protein sequence ID" value="OPX55625.1"/>
    <property type="molecule type" value="Genomic_DNA"/>
</dbReference>
<dbReference type="InterPro" id="IPR013655">
    <property type="entry name" value="PAS_fold_3"/>
</dbReference>
<evidence type="ECO:0000313" key="8">
    <source>
        <dbReference type="Proteomes" id="UP000191418"/>
    </source>
</evidence>
<feature type="domain" description="PAC" evidence="4">
    <location>
        <begin position="339"/>
        <end position="391"/>
    </location>
</feature>
<evidence type="ECO:0000259" key="6">
    <source>
        <dbReference type="PROSITE" id="PS50887"/>
    </source>
</evidence>
<dbReference type="SUPFAM" id="SSF141868">
    <property type="entry name" value="EAL domain-like"/>
    <property type="match status" value="1"/>
</dbReference>
<dbReference type="CDD" id="cd01949">
    <property type="entry name" value="GGDEF"/>
    <property type="match status" value="1"/>
</dbReference>
<evidence type="ECO:0000259" key="5">
    <source>
        <dbReference type="PROSITE" id="PS50883"/>
    </source>
</evidence>
<dbReference type="Pfam" id="PF00990">
    <property type="entry name" value="GGDEF"/>
    <property type="match status" value="1"/>
</dbReference>
<dbReference type="InterPro" id="IPR052155">
    <property type="entry name" value="Biofilm_reg_signaling"/>
</dbReference>
<dbReference type="Gene3D" id="3.30.70.270">
    <property type="match status" value="1"/>
</dbReference>
<evidence type="ECO:0000259" key="4">
    <source>
        <dbReference type="PROSITE" id="PS50113"/>
    </source>
</evidence>
<dbReference type="InterPro" id="IPR035919">
    <property type="entry name" value="EAL_sf"/>
</dbReference>
<dbReference type="InterPro" id="IPR001633">
    <property type="entry name" value="EAL_dom"/>
</dbReference>
<dbReference type="STRING" id="64969.SAMN02745127_01402"/>
<dbReference type="InterPro" id="IPR043128">
    <property type="entry name" value="Rev_trsase/Diguanyl_cyclase"/>
</dbReference>
<dbReference type="InterPro" id="IPR000014">
    <property type="entry name" value="PAS"/>
</dbReference>
<feature type="domain" description="EAL" evidence="5">
    <location>
        <begin position="561"/>
        <end position="814"/>
    </location>
</feature>
<name>A0A1T4PAZ3_9GAMM</name>
<proteinExistence type="predicted"/>
<dbReference type="SUPFAM" id="SSF55073">
    <property type="entry name" value="Nucleotide cyclase"/>
    <property type="match status" value="1"/>
</dbReference>
<keyword evidence="3" id="KW-1133">Transmembrane helix</keyword>
<dbReference type="FunFam" id="3.20.20.450:FF:000001">
    <property type="entry name" value="Cyclic di-GMP phosphodiesterase yahA"/>
    <property type="match status" value="1"/>
</dbReference>
<dbReference type="AlphaFoldDB" id="A0A1T4PAZ3"/>
<comment type="caution">
    <text evidence="7">The sequence shown here is derived from an EMBL/GenBank/DDBJ whole genome shotgun (WGS) entry which is preliminary data.</text>
</comment>
<dbReference type="PROSITE" id="PS50883">
    <property type="entry name" value="EAL"/>
    <property type="match status" value="1"/>
</dbReference>
<keyword evidence="8" id="KW-1185">Reference proteome</keyword>
<dbReference type="OrthoDB" id="9804951at2"/>
<protein>
    <recommendedName>
        <fullName evidence="1">cyclic-guanylate-specific phosphodiesterase</fullName>
        <ecNumber evidence="1">3.1.4.52</ecNumber>
    </recommendedName>
</protein>
<dbReference type="GO" id="GO:0071111">
    <property type="term" value="F:cyclic-guanylate-specific phosphodiesterase activity"/>
    <property type="evidence" value="ECO:0007669"/>
    <property type="project" value="UniProtKB-EC"/>
</dbReference>
<dbReference type="SUPFAM" id="SSF55785">
    <property type="entry name" value="PYP-like sensor domain (PAS domain)"/>
    <property type="match status" value="1"/>
</dbReference>
<keyword evidence="3" id="KW-0472">Membrane</keyword>
<dbReference type="CDD" id="cd01948">
    <property type="entry name" value="EAL"/>
    <property type="match status" value="1"/>
</dbReference>
<organism evidence="7 8">
    <name type="scientific">Oceanospirillum multiglobuliferum</name>
    <dbReference type="NCBI Taxonomy" id="64969"/>
    <lineage>
        <taxon>Bacteria</taxon>
        <taxon>Pseudomonadati</taxon>
        <taxon>Pseudomonadota</taxon>
        <taxon>Gammaproteobacteria</taxon>
        <taxon>Oceanospirillales</taxon>
        <taxon>Oceanospirillaceae</taxon>
        <taxon>Oceanospirillum</taxon>
    </lineage>
</organism>
<evidence type="ECO:0000313" key="7">
    <source>
        <dbReference type="EMBL" id="OPX55625.1"/>
    </source>
</evidence>
<dbReference type="PROSITE" id="PS50887">
    <property type="entry name" value="GGDEF"/>
    <property type="match status" value="1"/>
</dbReference>
<evidence type="ECO:0000256" key="2">
    <source>
        <dbReference type="ARBA" id="ARBA00022636"/>
    </source>
</evidence>
<evidence type="ECO:0000256" key="3">
    <source>
        <dbReference type="SAM" id="Phobius"/>
    </source>
</evidence>
<dbReference type="Gene3D" id="3.20.20.450">
    <property type="entry name" value="EAL domain"/>
    <property type="match status" value="1"/>
</dbReference>
<gene>
    <name evidence="7" type="ORF">BTE48_08425</name>
</gene>
<dbReference type="InterPro" id="IPR035965">
    <property type="entry name" value="PAS-like_dom_sf"/>
</dbReference>
<feature type="transmembrane region" description="Helical" evidence="3">
    <location>
        <begin position="12"/>
        <end position="32"/>
    </location>
</feature>
<dbReference type="CDD" id="cd00130">
    <property type="entry name" value="PAS"/>
    <property type="match status" value="1"/>
</dbReference>
<dbReference type="InterPro" id="IPR029787">
    <property type="entry name" value="Nucleotide_cyclase"/>
</dbReference>
<dbReference type="NCBIfam" id="TIGR00254">
    <property type="entry name" value="GGDEF"/>
    <property type="match status" value="1"/>
</dbReference>
<dbReference type="InterPro" id="IPR000160">
    <property type="entry name" value="GGDEF_dom"/>
</dbReference>
<dbReference type="Pfam" id="PF00563">
    <property type="entry name" value="EAL"/>
    <property type="match status" value="1"/>
</dbReference>
<evidence type="ECO:0000256" key="1">
    <source>
        <dbReference type="ARBA" id="ARBA00012282"/>
    </source>
</evidence>
<feature type="domain" description="GGDEF" evidence="6">
    <location>
        <begin position="419"/>
        <end position="552"/>
    </location>
</feature>
<dbReference type="Proteomes" id="UP000191418">
    <property type="component" value="Unassembled WGS sequence"/>
</dbReference>
<dbReference type="SMART" id="SM00052">
    <property type="entry name" value="EAL"/>
    <property type="match status" value="1"/>
</dbReference>
<keyword evidence="3" id="KW-0812">Transmembrane</keyword>
<dbReference type="PANTHER" id="PTHR44757:SF2">
    <property type="entry name" value="BIOFILM ARCHITECTURE MAINTENANCE PROTEIN MBAA"/>
    <property type="match status" value="1"/>
</dbReference>
<dbReference type="RefSeq" id="WP_078745021.1">
    <property type="nucleotide sequence ID" value="NZ_FUXG01000008.1"/>
</dbReference>
<dbReference type="SMART" id="SM00267">
    <property type="entry name" value="GGDEF"/>
    <property type="match status" value="1"/>
</dbReference>
<reference evidence="7 8" key="1">
    <citation type="submission" date="2017-01" db="EMBL/GenBank/DDBJ databases">
        <title>Genome Sequencing of a Marine Spirillum, Oceanospirillum multiglobuliferum ATCC 33336, from Japan.</title>
        <authorList>
            <person name="Carney J.G."/>
            <person name="Trachtenberg A.M."/>
            <person name="Rheaume B.A."/>
            <person name="Linnane J.D."/>
            <person name="Pitts N.L."/>
            <person name="Mykles D.L."/>
            <person name="Maclea K.S."/>
        </authorList>
    </citation>
    <scope>NUCLEOTIDE SEQUENCE [LARGE SCALE GENOMIC DNA]</scope>
    <source>
        <strain evidence="7 8">ATCC 33336</strain>
    </source>
</reference>
<feature type="transmembrane region" description="Helical" evidence="3">
    <location>
        <begin position="192"/>
        <end position="210"/>
    </location>
</feature>
<dbReference type="Pfam" id="PF08447">
    <property type="entry name" value="PAS_3"/>
    <property type="match status" value="1"/>
</dbReference>
<dbReference type="PANTHER" id="PTHR44757">
    <property type="entry name" value="DIGUANYLATE CYCLASE DGCP"/>
    <property type="match status" value="1"/>
</dbReference>
<accession>A0A1T4PAZ3</accession>
<dbReference type="Gene3D" id="3.30.450.20">
    <property type="entry name" value="PAS domain"/>
    <property type="match status" value="1"/>
</dbReference>
<dbReference type="EC" id="3.1.4.52" evidence="1"/>
<dbReference type="PROSITE" id="PS50113">
    <property type="entry name" value="PAC"/>
    <property type="match status" value="1"/>
</dbReference>
<sequence>MTRYFSTKHRLYLLTFLLIVMAAAATFAMQLWQMRVALEEEQYYLTGALAKMLEDELDGNKNIFSTITADDLTEKTLADINAQLQPDITHITKAFPGYGAGYYSKKLNRIVAFGPNFNEAGLIDISPNSKSRVVYRTAKPYRFSDYSQTRQTQVIATIRPIIRDNEVVGHIWVNISAKSFQQMLLAALDKQLPLIFAILIMGMLGTQLVFGRFQRNLKLFLTKIRTRDLSKEDVHLFSGELLDIYSELVVAYQQVSDNEQRFRDVIVAFDETVWESDSQACYSYLSKENHKQDADVDQNRHPAERNYIGRSCFEFVADADMERVKSVFLGAIEKGIPFHDLEFRRRSSKGVEHWYKSSAVPIFGVDGTVSGMRGATRDITQYKQQEEQIRHLAYHDTLTGLPNRLDFMQSLAILLGKHQPLAVLFIDIDRFKTLNDSLGHSFGDEVIRTVSRQLQTLLPPNALVSRFGGDEFIVAASGLNLYGAEQLAGQIITHFSQHPIALKDRTLNLTLSIGVAISPMHGERSEILVQHADMALFQAKQAGRNCFRSCEPDHTEQAKQKLEMEQDLRTALKEEQLFLVYQPQVNPDNGMVIGVEALIRWRHPEKGIVPPFRFIPLAEETQLIIPIGNWVLRQACMQAKEWLDAGKPVKMAVNVSNIQFSQDDFIIQVQQALKNTGLPARWLELEITESVAVKQLEWVKNRLHELKALGVSLALDDFGTGFSSLSYLKEFPIDKLKIDRSFIMDICHHRDESVMVKSIIQMAHGLGMRVVAEGVEEATQLAFLAQLRCHLIQGYLFSPPVEASRCTQMITEGFKLPKVEFFGCEDK</sequence>